<accession>A0A8H8QZZ8</accession>
<protein>
    <submittedName>
        <fullName evidence="3">Putative steryl acetyl hydrolase</fullName>
    </submittedName>
</protein>
<evidence type="ECO:0000313" key="3">
    <source>
        <dbReference type="EMBL" id="TVY24394.1"/>
    </source>
</evidence>
<keyword evidence="1 3" id="KW-0378">Hydrolase</keyword>
<dbReference type="Gene3D" id="3.40.50.1820">
    <property type="entry name" value="alpha/beta hydrolase"/>
    <property type="match status" value="1"/>
</dbReference>
<evidence type="ECO:0000259" key="2">
    <source>
        <dbReference type="Pfam" id="PF07859"/>
    </source>
</evidence>
<dbReference type="GO" id="GO:0016787">
    <property type="term" value="F:hydrolase activity"/>
    <property type="evidence" value="ECO:0007669"/>
    <property type="project" value="UniProtKB-KW"/>
</dbReference>
<dbReference type="PANTHER" id="PTHR48081">
    <property type="entry name" value="AB HYDROLASE SUPERFAMILY PROTEIN C4A8.06C"/>
    <property type="match status" value="1"/>
</dbReference>
<dbReference type="OrthoDB" id="2152029at2759"/>
<dbReference type="SUPFAM" id="SSF53474">
    <property type="entry name" value="alpha/beta-Hydrolases"/>
    <property type="match status" value="1"/>
</dbReference>
<reference evidence="3 4" key="1">
    <citation type="submission" date="2018-05" db="EMBL/GenBank/DDBJ databases">
        <title>Genome sequencing and assembly of the regulated plant pathogen Lachnellula willkommii and related sister species for the development of diagnostic species identification markers.</title>
        <authorList>
            <person name="Giroux E."/>
            <person name="Bilodeau G."/>
        </authorList>
    </citation>
    <scope>NUCLEOTIDE SEQUENCE [LARGE SCALE GENOMIC DNA]</scope>
    <source>
        <strain evidence="3 4">CBS 185.66</strain>
    </source>
</reference>
<keyword evidence="4" id="KW-1185">Reference proteome</keyword>
<sequence length="300" mass="33382">MAVAAPSRDTEETYKKVLAENEIPIDVEKFDGYSLCWIGPRTAKAVILFMHGGGLTDPAFDAHIQFNLNGWKVMKANSQDVSIAVLAYGIAPKTPYPVQNRQVVATIHHLLRSRPAEDITLSGDSIGGMLTLSTLLHHKHPIPTVPALTLPTLTSRFREIFIVSPGCSVITDTKSMQENLGKDWLTHDMMRKGLETLTASKEPGIEFPNPWFLSVSAEETWWKDLPVGHMTITVGGNELFRDEVLTVGERIKKYHDREVTVLCEEGGVHCGPFFALMMGATDDDKSGTKLFKQWFQDFKA</sequence>
<dbReference type="RefSeq" id="XP_031003182.1">
    <property type="nucleotide sequence ID" value="XM_031151697.1"/>
</dbReference>
<evidence type="ECO:0000313" key="4">
    <source>
        <dbReference type="Proteomes" id="UP000431533"/>
    </source>
</evidence>
<dbReference type="InterPro" id="IPR050300">
    <property type="entry name" value="GDXG_lipolytic_enzyme"/>
</dbReference>
<dbReference type="PANTHER" id="PTHR48081:SF31">
    <property type="entry name" value="STERYL ACETYL HYDROLASE MUG81-RELATED"/>
    <property type="match status" value="1"/>
</dbReference>
<evidence type="ECO:0000256" key="1">
    <source>
        <dbReference type="ARBA" id="ARBA00022801"/>
    </source>
</evidence>
<dbReference type="Proteomes" id="UP000431533">
    <property type="component" value="Unassembled WGS sequence"/>
</dbReference>
<gene>
    <name evidence="3" type="primary">mug180_0</name>
    <name evidence="3" type="ORF">LHYA1_G006763</name>
</gene>
<organism evidence="3 4">
    <name type="scientific">Lachnellula hyalina</name>
    <dbReference type="NCBI Taxonomy" id="1316788"/>
    <lineage>
        <taxon>Eukaryota</taxon>
        <taxon>Fungi</taxon>
        <taxon>Dikarya</taxon>
        <taxon>Ascomycota</taxon>
        <taxon>Pezizomycotina</taxon>
        <taxon>Leotiomycetes</taxon>
        <taxon>Helotiales</taxon>
        <taxon>Lachnaceae</taxon>
        <taxon>Lachnellula</taxon>
    </lineage>
</organism>
<dbReference type="GeneID" id="41986961"/>
<feature type="domain" description="Alpha/beta hydrolase fold-3" evidence="2">
    <location>
        <begin position="47"/>
        <end position="270"/>
    </location>
</feature>
<comment type="caution">
    <text evidence="3">The sequence shown here is derived from an EMBL/GenBank/DDBJ whole genome shotgun (WGS) entry which is preliminary data.</text>
</comment>
<dbReference type="EMBL" id="QGMH01000132">
    <property type="protein sequence ID" value="TVY24394.1"/>
    <property type="molecule type" value="Genomic_DNA"/>
</dbReference>
<proteinExistence type="predicted"/>
<dbReference type="AlphaFoldDB" id="A0A8H8QZZ8"/>
<dbReference type="Pfam" id="PF07859">
    <property type="entry name" value="Abhydrolase_3"/>
    <property type="match status" value="1"/>
</dbReference>
<dbReference type="InterPro" id="IPR029058">
    <property type="entry name" value="AB_hydrolase_fold"/>
</dbReference>
<name>A0A8H8QZZ8_9HELO</name>
<dbReference type="InterPro" id="IPR013094">
    <property type="entry name" value="AB_hydrolase_3"/>
</dbReference>